<dbReference type="AlphaFoldDB" id="A0A9P1DCG1"/>
<accession>A0A9P1DCG1</accession>
<organism evidence="2">
    <name type="scientific">Cladocopium goreaui</name>
    <dbReference type="NCBI Taxonomy" id="2562237"/>
    <lineage>
        <taxon>Eukaryota</taxon>
        <taxon>Sar</taxon>
        <taxon>Alveolata</taxon>
        <taxon>Dinophyceae</taxon>
        <taxon>Suessiales</taxon>
        <taxon>Symbiodiniaceae</taxon>
        <taxon>Cladocopium</taxon>
    </lineage>
</organism>
<reference evidence="2" key="1">
    <citation type="submission" date="2022-10" db="EMBL/GenBank/DDBJ databases">
        <authorList>
            <person name="Chen Y."/>
            <person name="Dougan E. K."/>
            <person name="Chan C."/>
            <person name="Rhodes N."/>
            <person name="Thang M."/>
        </authorList>
    </citation>
    <scope>NUCLEOTIDE SEQUENCE</scope>
</reference>
<evidence type="ECO:0000313" key="4">
    <source>
        <dbReference type="Proteomes" id="UP001152797"/>
    </source>
</evidence>
<evidence type="ECO:0000256" key="1">
    <source>
        <dbReference type="SAM" id="MobiDB-lite"/>
    </source>
</evidence>
<gene>
    <name evidence="2" type="ORF">C1SCF055_LOCUS32542</name>
</gene>
<evidence type="ECO:0000313" key="2">
    <source>
        <dbReference type="EMBL" id="CAI4006947.1"/>
    </source>
</evidence>
<protein>
    <submittedName>
        <fullName evidence="2">Uncharacterized protein</fullName>
    </submittedName>
</protein>
<feature type="region of interest" description="Disordered" evidence="1">
    <location>
        <begin position="1"/>
        <end position="104"/>
    </location>
</feature>
<reference evidence="3 4" key="2">
    <citation type="submission" date="2024-05" db="EMBL/GenBank/DDBJ databases">
        <authorList>
            <person name="Chen Y."/>
            <person name="Shah S."/>
            <person name="Dougan E. K."/>
            <person name="Thang M."/>
            <person name="Chan C."/>
        </authorList>
    </citation>
    <scope>NUCLEOTIDE SEQUENCE [LARGE SCALE GENOMIC DNA]</scope>
</reference>
<feature type="compositionally biased region" description="Basic residues" evidence="1">
    <location>
        <begin position="39"/>
        <end position="48"/>
    </location>
</feature>
<sequence>MRGHAEETVGSTRARSAGQGGLKRQSERSPARNCSSGSRQRKPRRSRSRTADRKPWQSSKTAQYGFDRQKNKTEKNAINNFLRRLVRPKPNEPASASFKNPEVEGGWQSTMTLDSRCCEKIWPKEGPTKCFVGEICGTKNEAEESAMEKFWQDPDVRKTAATLPPSGRKECRTSWWAGQNQQKASNQLRHHARLEQRRAESALRCQEGN</sequence>
<proteinExistence type="predicted"/>
<name>A0A9P1DCG1_9DINO</name>
<keyword evidence="4" id="KW-1185">Reference proteome</keyword>
<evidence type="ECO:0000313" key="3">
    <source>
        <dbReference type="EMBL" id="CAL4794259.1"/>
    </source>
</evidence>
<dbReference type="Proteomes" id="UP001152797">
    <property type="component" value="Unassembled WGS sequence"/>
</dbReference>
<dbReference type="EMBL" id="CAMXCT030003927">
    <property type="protein sequence ID" value="CAL4794259.1"/>
    <property type="molecule type" value="Genomic_DNA"/>
</dbReference>
<comment type="caution">
    <text evidence="2">The sequence shown here is derived from an EMBL/GenBank/DDBJ whole genome shotgun (WGS) entry which is preliminary data.</text>
</comment>
<dbReference type="EMBL" id="CAMXCT020003927">
    <property type="protein sequence ID" value="CAL1160322.1"/>
    <property type="molecule type" value="Genomic_DNA"/>
</dbReference>
<dbReference type="EMBL" id="CAMXCT010003927">
    <property type="protein sequence ID" value="CAI4006947.1"/>
    <property type="molecule type" value="Genomic_DNA"/>
</dbReference>